<evidence type="ECO:0000313" key="1">
    <source>
        <dbReference type="EMBL" id="PBK96149.1"/>
    </source>
</evidence>
<organism evidence="1 2">
    <name type="scientific">Armillaria gallica</name>
    <name type="common">Bulbous honey fungus</name>
    <name type="synonym">Armillaria bulbosa</name>
    <dbReference type="NCBI Taxonomy" id="47427"/>
    <lineage>
        <taxon>Eukaryota</taxon>
        <taxon>Fungi</taxon>
        <taxon>Dikarya</taxon>
        <taxon>Basidiomycota</taxon>
        <taxon>Agaricomycotina</taxon>
        <taxon>Agaricomycetes</taxon>
        <taxon>Agaricomycetidae</taxon>
        <taxon>Agaricales</taxon>
        <taxon>Marasmiineae</taxon>
        <taxon>Physalacriaceae</taxon>
        <taxon>Armillaria</taxon>
    </lineage>
</organism>
<sequence>MYNHSLLSVPRLPALDEHYNENVRWLTGRKTREGHQQPSSIRQWTSCSRSPNRWILLTQCAWRVYRRAFWRTLTSHSSIHVWTFAKRHTGMLLKDPSDLAACLGELGFRLGVSFLHGEYTRSPSYDAREFQLRRLVTLTPIAPFKCDGKRSPGSFLVWDYEIGATCPACSNDHEQYTLIRAKSNSMPNLREYQEKLVDLGCGVEFAAMPTIEVCAKNSLVNDARPITDRKLLPSSAPEIPFNMILNQSGLRLRFETAVEVRRPSLSITSLPTHVRLLRSPYHLKIIQLPSSKQSLALFIKSQAAPESEARSLVIAFTSGKNSPLLNKEKTPKVKITRLGVRPGNDCTTATTDLDDDMEIFQALEGKLRACWGWQGIRLRFTGEKDFVKQILTERYEDATPLEDYVKLVDADISRKDSPRSPEEQASKVKLARNVSFARMYHHPLTDLETGLLEEQAGVLDVALTPEDNVASSS</sequence>
<reference evidence="2" key="1">
    <citation type="journal article" date="2017" name="Nat. Ecol. Evol.">
        <title>Genome expansion and lineage-specific genetic innovations in the forest pathogenic fungi Armillaria.</title>
        <authorList>
            <person name="Sipos G."/>
            <person name="Prasanna A.N."/>
            <person name="Walter M.C."/>
            <person name="O'Connor E."/>
            <person name="Balint B."/>
            <person name="Krizsan K."/>
            <person name="Kiss B."/>
            <person name="Hess J."/>
            <person name="Varga T."/>
            <person name="Slot J."/>
            <person name="Riley R."/>
            <person name="Boka B."/>
            <person name="Rigling D."/>
            <person name="Barry K."/>
            <person name="Lee J."/>
            <person name="Mihaltcheva S."/>
            <person name="LaButti K."/>
            <person name="Lipzen A."/>
            <person name="Waldron R."/>
            <person name="Moloney N.M."/>
            <person name="Sperisen C."/>
            <person name="Kredics L."/>
            <person name="Vagvoelgyi C."/>
            <person name="Patrignani A."/>
            <person name="Fitzpatrick D."/>
            <person name="Nagy I."/>
            <person name="Doyle S."/>
            <person name="Anderson J.B."/>
            <person name="Grigoriev I.V."/>
            <person name="Gueldener U."/>
            <person name="Muensterkoetter M."/>
            <person name="Nagy L.G."/>
        </authorList>
    </citation>
    <scope>NUCLEOTIDE SEQUENCE [LARGE SCALE GENOMIC DNA]</scope>
    <source>
        <strain evidence="2">Ar21-2</strain>
    </source>
</reference>
<protein>
    <submittedName>
        <fullName evidence="1">Uncharacterized protein</fullName>
    </submittedName>
</protein>
<dbReference type="EMBL" id="KZ293651">
    <property type="protein sequence ID" value="PBK96149.1"/>
    <property type="molecule type" value="Genomic_DNA"/>
</dbReference>
<dbReference type="AlphaFoldDB" id="A0A2H3DLR5"/>
<proteinExistence type="predicted"/>
<dbReference type="Proteomes" id="UP000217790">
    <property type="component" value="Unassembled WGS sequence"/>
</dbReference>
<dbReference type="OrthoDB" id="10631234at2759"/>
<evidence type="ECO:0000313" key="2">
    <source>
        <dbReference type="Proteomes" id="UP000217790"/>
    </source>
</evidence>
<dbReference type="InParanoid" id="A0A2H3DLR5"/>
<keyword evidence="2" id="KW-1185">Reference proteome</keyword>
<name>A0A2H3DLR5_ARMGA</name>
<gene>
    <name evidence="1" type="ORF">ARMGADRAFT_1163709</name>
</gene>
<accession>A0A2H3DLR5</accession>